<keyword evidence="6" id="KW-0732">Signal</keyword>
<name>A0A0C2THG3_AMAMK</name>
<dbReference type="GO" id="GO:0032153">
    <property type="term" value="C:cell division site"/>
    <property type="evidence" value="ECO:0007669"/>
    <property type="project" value="TreeGrafter"/>
</dbReference>
<comment type="subcellular location">
    <subcellularLocation>
        <location evidence="1">Membrane</location>
        <topology evidence="1">Multi-pass membrane protein</topology>
    </subcellularLocation>
</comment>
<dbReference type="EMBL" id="KN818236">
    <property type="protein sequence ID" value="KIL66364.1"/>
    <property type="molecule type" value="Genomic_DNA"/>
</dbReference>
<evidence type="ECO:0000256" key="3">
    <source>
        <dbReference type="ARBA" id="ARBA00022989"/>
    </source>
</evidence>
<keyword evidence="2 5" id="KW-0812">Transmembrane</keyword>
<feature type="transmembrane region" description="Helical" evidence="5">
    <location>
        <begin position="111"/>
        <end position="136"/>
    </location>
</feature>
<evidence type="ECO:0000313" key="8">
    <source>
        <dbReference type="Proteomes" id="UP000054549"/>
    </source>
</evidence>
<dbReference type="PANTHER" id="PTHR28013">
    <property type="entry name" value="PROTEIN DCV1-RELATED"/>
    <property type="match status" value="1"/>
</dbReference>
<organism evidence="7 8">
    <name type="scientific">Amanita muscaria (strain Koide BX008)</name>
    <dbReference type="NCBI Taxonomy" id="946122"/>
    <lineage>
        <taxon>Eukaryota</taxon>
        <taxon>Fungi</taxon>
        <taxon>Dikarya</taxon>
        <taxon>Basidiomycota</taxon>
        <taxon>Agaricomycotina</taxon>
        <taxon>Agaricomycetes</taxon>
        <taxon>Agaricomycetidae</taxon>
        <taxon>Agaricales</taxon>
        <taxon>Pluteineae</taxon>
        <taxon>Amanitaceae</taxon>
        <taxon>Amanita</taxon>
    </lineage>
</organism>
<evidence type="ECO:0000256" key="5">
    <source>
        <dbReference type="SAM" id="Phobius"/>
    </source>
</evidence>
<dbReference type="Pfam" id="PF06687">
    <property type="entry name" value="SUR7"/>
    <property type="match status" value="1"/>
</dbReference>
<dbReference type="AlphaFoldDB" id="A0A0C2THG3"/>
<dbReference type="InterPro" id="IPR051380">
    <property type="entry name" value="pH-response_reg_palI/RIM9"/>
</dbReference>
<dbReference type="InParanoid" id="A0A0C2THG3"/>
<evidence type="ECO:0000256" key="1">
    <source>
        <dbReference type="ARBA" id="ARBA00004141"/>
    </source>
</evidence>
<accession>A0A0C2THG3</accession>
<dbReference type="InterPro" id="IPR009571">
    <property type="entry name" value="SUR7/Rim9-like_fungi"/>
</dbReference>
<feature type="transmembrane region" description="Helical" evidence="5">
    <location>
        <begin position="82"/>
        <end position="104"/>
    </location>
</feature>
<feature type="transmembrane region" description="Helical" evidence="5">
    <location>
        <begin position="156"/>
        <end position="179"/>
    </location>
</feature>
<keyword evidence="8" id="KW-1185">Reference proteome</keyword>
<feature type="chain" id="PRO_5002155987" description="Pali-domain-containing protein" evidence="6">
    <location>
        <begin position="29"/>
        <end position="187"/>
    </location>
</feature>
<evidence type="ECO:0008006" key="9">
    <source>
        <dbReference type="Google" id="ProtNLM"/>
    </source>
</evidence>
<dbReference type="HOGENOM" id="CLU_076420_3_0_1"/>
<keyword evidence="4 5" id="KW-0472">Membrane</keyword>
<dbReference type="PANTHER" id="PTHR28013:SF3">
    <property type="entry name" value="PROTEIN DCV1-RELATED"/>
    <property type="match status" value="1"/>
</dbReference>
<reference evidence="7 8" key="1">
    <citation type="submission" date="2014-04" db="EMBL/GenBank/DDBJ databases">
        <title>Evolutionary Origins and Diversification of the Mycorrhizal Mutualists.</title>
        <authorList>
            <consortium name="DOE Joint Genome Institute"/>
            <consortium name="Mycorrhizal Genomics Consortium"/>
            <person name="Kohler A."/>
            <person name="Kuo A."/>
            <person name="Nagy L.G."/>
            <person name="Floudas D."/>
            <person name="Copeland A."/>
            <person name="Barry K.W."/>
            <person name="Cichocki N."/>
            <person name="Veneault-Fourrey C."/>
            <person name="LaButti K."/>
            <person name="Lindquist E.A."/>
            <person name="Lipzen A."/>
            <person name="Lundell T."/>
            <person name="Morin E."/>
            <person name="Murat C."/>
            <person name="Riley R."/>
            <person name="Ohm R."/>
            <person name="Sun H."/>
            <person name="Tunlid A."/>
            <person name="Henrissat B."/>
            <person name="Grigoriev I.V."/>
            <person name="Hibbett D.S."/>
            <person name="Martin F."/>
        </authorList>
    </citation>
    <scope>NUCLEOTIDE SEQUENCE [LARGE SCALE GENOMIC DNA]</scope>
    <source>
        <strain evidence="7 8">Koide BX008</strain>
    </source>
</reference>
<feature type="signal peptide" evidence="6">
    <location>
        <begin position="1"/>
        <end position="28"/>
    </location>
</feature>
<evidence type="ECO:0000256" key="6">
    <source>
        <dbReference type="SAM" id="SignalP"/>
    </source>
</evidence>
<dbReference type="Gene3D" id="1.20.140.150">
    <property type="match status" value="1"/>
</dbReference>
<gene>
    <name evidence="7" type="ORF">M378DRAFT_75113</name>
</gene>
<dbReference type="OrthoDB" id="2354757at2759"/>
<evidence type="ECO:0000256" key="2">
    <source>
        <dbReference type="ARBA" id="ARBA00022692"/>
    </source>
</evidence>
<dbReference type="GO" id="GO:0005886">
    <property type="term" value="C:plasma membrane"/>
    <property type="evidence" value="ECO:0007669"/>
    <property type="project" value="InterPro"/>
</dbReference>
<dbReference type="GO" id="GO:0035838">
    <property type="term" value="C:growing cell tip"/>
    <property type="evidence" value="ECO:0007669"/>
    <property type="project" value="TreeGrafter"/>
</dbReference>
<protein>
    <recommendedName>
        <fullName evidence="9">Pali-domain-containing protein</fullName>
    </recommendedName>
</protein>
<sequence>MAAGPATPGTFFCFVAAVLLIFVSVSSPTWERVSFLDVTSGSETTHFGVFGHTGTSTSIGYTFDTDYFNSTQVILNLTKTLILHPIAAGLSVIAFLCGLCGMGYHRSGTVIMTLLGGLAAIITLVAWIIDMSLFGIARNQFRSQGFQANYGNATWLTLGALAALIIGFITATVGIFGSYKRRKRYNY</sequence>
<proteinExistence type="predicted"/>
<dbReference type="STRING" id="946122.A0A0C2THG3"/>
<keyword evidence="3 5" id="KW-1133">Transmembrane helix</keyword>
<dbReference type="Proteomes" id="UP000054549">
    <property type="component" value="Unassembled WGS sequence"/>
</dbReference>
<evidence type="ECO:0000313" key="7">
    <source>
        <dbReference type="EMBL" id="KIL66364.1"/>
    </source>
</evidence>
<evidence type="ECO:0000256" key="4">
    <source>
        <dbReference type="ARBA" id="ARBA00023136"/>
    </source>
</evidence>